<keyword evidence="7" id="KW-1185">Reference proteome</keyword>
<dbReference type="PANTHER" id="PTHR43585">
    <property type="entry name" value="FUMIPYRROLE BIOSYNTHESIS PROTEIN C"/>
    <property type="match status" value="1"/>
</dbReference>
<dbReference type="Proteomes" id="UP000305202">
    <property type="component" value="Unassembled WGS sequence"/>
</dbReference>
<evidence type="ECO:0000313" key="6">
    <source>
        <dbReference type="EMBL" id="TKI06496.1"/>
    </source>
</evidence>
<dbReference type="RefSeq" id="WP_136989935.1">
    <property type="nucleotide sequence ID" value="NZ_SZPQ01000011.1"/>
</dbReference>
<dbReference type="PROSITE" id="PS50975">
    <property type="entry name" value="ATP_GRASP"/>
    <property type="match status" value="1"/>
</dbReference>
<evidence type="ECO:0000259" key="5">
    <source>
        <dbReference type="PROSITE" id="PS50975"/>
    </source>
</evidence>
<accession>A0ABY2SL83</accession>
<evidence type="ECO:0000256" key="4">
    <source>
        <dbReference type="PROSITE-ProRule" id="PRU00409"/>
    </source>
</evidence>
<keyword evidence="1" id="KW-0436">Ligase</keyword>
<dbReference type="SUPFAM" id="SSF56059">
    <property type="entry name" value="Glutathione synthetase ATP-binding domain-like"/>
    <property type="match status" value="1"/>
</dbReference>
<dbReference type="NCBIfam" id="NF005543">
    <property type="entry name" value="PRK07206.1"/>
    <property type="match status" value="1"/>
</dbReference>
<dbReference type="Gene3D" id="3.30.470.20">
    <property type="entry name" value="ATP-grasp fold, B domain"/>
    <property type="match status" value="1"/>
</dbReference>
<dbReference type="InterPro" id="IPR011761">
    <property type="entry name" value="ATP-grasp"/>
</dbReference>
<name>A0ABY2SL83_9HYPH</name>
<dbReference type="InterPro" id="IPR052032">
    <property type="entry name" value="ATP-dep_AA_Ligase"/>
</dbReference>
<sequence>MKNITVVDGFSSGKYIAQELHAMNCRLVHVASSPHLDNYYYKGFDPSLYEKVLVHDDLQKTLDFISAFKTDAIFAGAESGVLLADILNHELRLPYANDWAQTTARRNKFAMIEALRAGNVSAAKQIKVNQWPQALPWLKSIRFPIVLKPLESAGSDGVFICRDEEQARAAFERLVNKKNKLNVINHEVLFQQLLEGTEYVVNFVSLDGEILVTEVVKYHKRKLQTGSIIYDIDELIDSRQKEFAPLVDYTKRVCACLGIKNGPSHAEVMLTENGPYLVEIAARSDGILRPDISRQTTGMGQIKAAALAIADPQKFITLTKQPYYLLKNHSFNVCLINPDKSVFFADEFLLNMQKLASFKKAELYVANGETIEPTKDVFSQPGTVYLVSRSTSQLWRDYHVIRELESAGGYSAKTGPADPASSSES</sequence>
<keyword evidence="2 4" id="KW-0547">Nucleotide-binding</keyword>
<dbReference type="Pfam" id="PF13535">
    <property type="entry name" value="ATP-grasp_4"/>
    <property type="match status" value="1"/>
</dbReference>
<dbReference type="EMBL" id="SZPQ01000011">
    <property type="protein sequence ID" value="TKI06496.1"/>
    <property type="molecule type" value="Genomic_DNA"/>
</dbReference>
<reference evidence="6 7" key="1">
    <citation type="submission" date="2019-04" db="EMBL/GenBank/DDBJ databases">
        <authorList>
            <person name="Li M."/>
            <person name="Gao C."/>
        </authorList>
    </citation>
    <scope>NUCLEOTIDE SEQUENCE [LARGE SCALE GENOMIC DNA]</scope>
    <source>
        <strain evidence="6 7">BGMRC 2031</strain>
    </source>
</reference>
<comment type="caution">
    <text evidence="6">The sequence shown here is derived from an EMBL/GenBank/DDBJ whole genome shotgun (WGS) entry which is preliminary data.</text>
</comment>
<organism evidence="6 7">
    <name type="scientific">Martelella alba</name>
    <dbReference type="NCBI Taxonomy" id="2590451"/>
    <lineage>
        <taxon>Bacteria</taxon>
        <taxon>Pseudomonadati</taxon>
        <taxon>Pseudomonadota</taxon>
        <taxon>Alphaproteobacteria</taxon>
        <taxon>Hyphomicrobiales</taxon>
        <taxon>Aurantimonadaceae</taxon>
        <taxon>Martelella</taxon>
    </lineage>
</organism>
<dbReference type="PANTHER" id="PTHR43585:SF2">
    <property type="entry name" value="ATP-GRASP ENZYME FSQD"/>
    <property type="match status" value="1"/>
</dbReference>
<evidence type="ECO:0000256" key="1">
    <source>
        <dbReference type="ARBA" id="ARBA00022598"/>
    </source>
</evidence>
<evidence type="ECO:0000313" key="7">
    <source>
        <dbReference type="Proteomes" id="UP000305202"/>
    </source>
</evidence>
<proteinExistence type="predicted"/>
<evidence type="ECO:0000256" key="3">
    <source>
        <dbReference type="ARBA" id="ARBA00022840"/>
    </source>
</evidence>
<protein>
    <submittedName>
        <fullName evidence="6">ATP-grasp domain-containing protein</fullName>
    </submittedName>
</protein>
<keyword evidence="3 4" id="KW-0067">ATP-binding</keyword>
<evidence type="ECO:0000256" key="2">
    <source>
        <dbReference type="ARBA" id="ARBA00022741"/>
    </source>
</evidence>
<feature type="domain" description="ATP-grasp" evidence="5">
    <location>
        <begin position="112"/>
        <end position="310"/>
    </location>
</feature>
<gene>
    <name evidence="6" type="ORF">FCN80_09540</name>
</gene>